<dbReference type="RefSeq" id="XP_009498368.1">
    <property type="nucleotide sequence ID" value="XM_009500093.1"/>
</dbReference>
<dbReference type="InterPro" id="IPR001163">
    <property type="entry name" value="Sm_dom_euk/arc"/>
</dbReference>
<evidence type="ECO:0000256" key="8">
    <source>
        <dbReference type="ARBA" id="ARBA00023242"/>
    </source>
</evidence>
<dbReference type="GO" id="GO:0046540">
    <property type="term" value="C:U4/U6 x U5 tri-snRNP complex"/>
    <property type="evidence" value="ECO:0007669"/>
    <property type="project" value="TreeGrafter"/>
</dbReference>
<evidence type="ECO:0000256" key="9">
    <source>
        <dbReference type="ARBA" id="ARBA00023274"/>
    </source>
</evidence>
<dbReference type="GO" id="GO:0005682">
    <property type="term" value="C:U5 snRNP"/>
    <property type="evidence" value="ECO:0007669"/>
    <property type="project" value="TreeGrafter"/>
</dbReference>
<keyword evidence="4" id="KW-0963">Cytoplasm</keyword>
<dbReference type="Pfam" id="PF01423">
    <property type="entry name" value="LSM"/>
    <property type="match status" value="1"/>
</dbReference>
<dbReference type="InterPro" id="IPR010920">
    <property type="entry name" value="LSM_dom_sf"/>
</dbReference>
<dbReference type="OrthoDB" id="2020720at2759"/>
<feature type="domain" description="Sm" evidence="11">
    <location>
        <begin position="1"/>
        <end position="42"/>
    </location>
</feature>
<dbReference type="Proteomes" id="UP000030693">
    <property type="component" value="Unassembled WGS sequence"/>
</dbReference>
<dbReference type="Gene3D" id="2.30.30.100">
    <property type="match status" value="1"/>
</dbReference>
<reference evidence="12" key="1">
    <citation type="submission" date="2013-04" db="EMBL/GenBank/DDBJ databases">
        <title>The Genome Sequence of Fonticula alba ATCC 38817.</title>
        <authorList>
            <consortium name="The Broad Institute Genomics Platform"/>
            <person name="Russ C."/>
            <person name="Cuomo C."/>
            <person name="Burger G."/>
            <person name="Gray M.W."/>
            <person name="Holland P.W.H."/>
            <person name="King N."/>
            <person name="Lang F.B.F."/>
            <person name="Roger A.J."/>
            <person name="Ruiz-Trillo I."/>
            <person name="Brown M."/>
            <person name="Walker B."/>
            <person name="Young S."/>
            <person name="Zeng Q."/>
            <person name="Gargeya S."/>
            <person name="Fitzgerald M."/>
            <person name="Haas B."/>
            <person name="Abouelleil A."/>
            <person name="Allen A.W."/>
            <person name="Alvarado L."/>
            <person name="Arachchi H.M."/>
            <person name="Berlin A.M."/>
            <person name="Chapman S.B."/>
            <person name="Gainer-Dewar J."/>
            <person name="Goldberg J."/>
            <person name="Griggs A."/>
            <person name="Gujja S."/>
            <person name="Hansen M."/>
            <person name="Howarth C."/>
            <person name="Imamovic A."/>
            <person name="Ireland A."/>
            <person name="Larimer J."/>
            <person name="McCowan C."/>
            <person name="Murphy C."/>
            <person name="Pearson M."/>
            <person name="Poon T.W."/>
            <person name="Priest M."/>
            <person name="Roberts A."/>
            <person name="Saif S."/>
            <person name="Shea T."/>
            <person name="Sisk P."/>
            <person name="Sykes S."/>
            <person name="Wortman J."/>
            <person name="Nusbaum C."/>
            <person name="Birren B."/>
        </authorList>
    </citation>
    <scope>NUCLEOTIDE SEQUENCE [LARGE SCALE GENOMIC DNA]</scope>
    <source>
        <strain evidence="12">ATCC 38817</strain>
    </source>
</reference>
<dbReference type="SUPFAM" id="SSF50182">
    <property type="entry name" value="Sm-like ribonucleoproteins"/>
    <property type="match status" value="1"/>
</dbReference>
<comment type="subcellular location">
    <subcellularLocation>
        <location evidence="2">Cytoplasm</location>
    </subcellularLocation>
    <subcellularLocation>
        <location evidence="1">Nucleus</location>
    </subcellularLocation>
</comment>
<accession>A0A058Z109</accession>
<feature type="non-terminal residue" evidence="12">
    <location>
        <position position="106"/>
    </location>
</feature>
<evidence type="ECO:0000259" key="11">
    <source>
        <dbReference type="Pfam" id="PF01423"/>
    </source>
</evidence>
<keyword evidence="9" id="KW-0687">Ribonucleoprotein</keyword>
<proteinExistence type="inferred from homology"/>
<dbReference type="AlphaFoldDB" id="A0A058Z109"/>
<dbReference type="GO" id="GO:0071013">
    <property type="term" value="C:catalytic step 2 spliceosome"/>
    <property type="evidence" value="ECO:0007669"/>
    <property type="project" value="TreeGrafter"/>
</dbReference>
<dbReference type="GO" id="GO:0005737">
    <property type="term" value="C:cytoplasm"/>
    <property type="evidence" value="ECO:0007669"/>
    <property type="project" value="UniProtKB-SubCell"/>
</dbReference>
<keyword evidence="8" id="KW-0539">Nucleus</keyword>
<protein>
    <recommendedName>
        <fullName evidence="10">Sm protein B</fullName>
    </recommendedName>
</protein>
<evidence type="ECO:0000256" key="5">
    <source>
        <dbReference type="ARBA" id="ARBA00022664"/>
    </source>
</evidence>
<dbReference type="STRING" id="691883.A0A058Z109"/>
<dbReference type="OMA" id="KRNIGLM"/>
<dbReference type="PANTHER" id="PTHR10701:SF0">
    <property type="entry name" value="SMALL NUCLEAR RIBONUCLEOPROTEIN-ASSOCIATED PROTEIN B"/>
    <property type="match status" value="1"/>
</dbReference>
<dbReference type="PANTHER" id="PTHR10701">
    <property type="entry name" value="SMALL NUCLEAR RIBONUCLEOPROTEIN-ASSOCIATED PROTEIN B AND N"/>
    <property type="match status" value="1"/>
</dbReference>
<dbReference type="GO" id="GO:0005687">
    <property type="term" value="C:U4 snRNP"/>
    <property type="evidence" value="ECO:0007669"/>
    <property type="project" value="TreeGrafter"/>
</dbReference>
<comment type="similarity">
    <text evidence="3">Belongs to the snRNP SmB/SmN family.</text>
</comment>
<evidence type="ECO:0000256" key="4">
    <source>
        <dbReference type="ARBA" id="ARBA00022490"/>
    </source>
</evidence>
<evidence type="ECO:0000313" key="12">
    <source>
        <dbReference type="EMBL" id="KCV67227.1"/>
    </source>
</evidence>
<evidence type="ECO:0000313" key="13">
    <source>
        <dbReference type="Proteomes" id="UP000030693"/>
    </source>
</evidence>
<dbReference type="GO" id="GO:0000398">
    <property type="term" value="P:mRNA splicing, via spliceosome"/>
    <property type="evidence" value="ECO:0007669"/>
    <property type="project" value="TreeGrafter"/>
</dbReference>
<dbReference type="eggNOG" id="KOG3168">
    <property type="taxonomic scope" value="Eukaryota"/>
</dbReference>
<organism evidence="12">
    <name type="scientific">Fonticula alba</name>
    <name type="common">Slime mold</name>
    <dbReference type="NCBI Taxonomy" id="691883"/>
    <lineage>
        <taxon>Eukaryota</taxon>
        <taxon>Rotosphaerida</taxon>
        <taxon>Fonticulaceae</taxon>
        <taxon>Fonticula</taxon>
    </lineage>
</organism>
<dbReference type="InterPro" id="IPR050914">
    <property type="entry name" value="snRNP_SmB/NAA38-like"/>
</dbReference>
<evidence type="ECO:0000256" key="7">
    <source>
        <dbReference type="ARBA" id="ARBA00023187"/>
    </source>
</evidence>
<sequence length="106" mass="10861">MNIVLADSEEFRRVKKGKEKAREEKRILGLIILRGEVIVSMSAEAPPPAARGRQVAVATSGLGKAAGRGLPMSEAALAGLAGPVHGVGGPAHGLMQPGARPHGMPP</sequence>
<gene>
    <name evidence="12" type="ORF">H696_06351</name>
</gene>
<evidence type="ECO:0000256" key="3">
    <source>
        <dbReference type="ARBA" id="ARBA00009123"/>
    </source>
</evidence>
<keyword evidence="6" id="KW-0694">RNA-binding</keyword>
<keyword evidence="7" id="KW-0508">mRNA splicing</keyword>
<name>A0A058Z109_FONAL</name>
<dbReference type="EMBL" id="KB932297">
    <property type="protein sequence ID" value="KCV67227.1"/>
    <property type="molecule type" value="Genomic_DNA"/>
</dbReference>
<dbReference type="GO" id="GO:0070990">
    <property type="term" value="F:snRNP binding"/>
    <property type="evidence" value="ECO:0007669"/>
    <property type="project" value="TreeGrafter"/>
</dbReference>
<keyword evidence="5" id="KW-0507">mRNA processing</keyword>
<evidence type="ECO:0000256" key="10">
    <source>
        <dbReference type="ARBA" id="ARBA00041355"/>
    </source>
</evidence>
<dbReference type="GO" id="GO:0005685">
    <property type="term" value="C:U1 snRNP"/>
    <property type="evidence" value="ECO:0007669"/>
    <property type="project" value="TreeGrafter"/>
</dbReference>
<dbReference type="GO" id="GO:0071004">
    <property type="term" value="C:U2-type prespliceosome"/>
    <property type="evidence" value="ECO:0007669"/>
    <property type="project" value="TreeGrafter"/>
</dbReference>
<keyword evidence="13" id="KW-1185">Reference proteome</keyword>
<dbReference type="GO" id="GO:0005686">
    <property type="term" value="C:U2 snRNP"/>
    <property type="evidence" value="ECO:0007669"/>
    <property type="project" value="TreeGrafter"/>
</dbReference>
<evidence type="ECO:0000256" key="1">
    <source>
        <dbReference type="ARBA" id="ARBA00004123"/>
    </source>
</evidence>
<evidence type="ECO:0000256" key="2">
    <source>
        <dbReference type="ARBA" id="ARBA00004496"/>
    </source>
</evidence>
<evidence type="ECO:0000256" key="6">
    <source>
        <dbReference type="ARBA" id="ARBA00022884"/>
    </source>
</evidence>
<dbReference type="GO" id="GO:0003723">
    <property type="term" value="F:RNA binding"/>
    <property type="evidence" value="ECO:0007669"/>
    <property type="project" value="UniProtKB-KW"/>
</dbReference>
<dbReference type="GeneID" id="20531076"/>